<dbReference type="FunFam" id="3.30.420.10:FF:000045">
    <property type="entry name" value="3'-5' exonuclease DinG"/>
    <property type="match status" value="1"/>
</dbReference>
<keyword evidence="2" id="KW-0378">Hydrolase</keyword>
<evidence type="ECO:0000313" key="6">
    <source>
        <dbReference type="Proteomes" id="UP000190188"/>
    </source>
</evidence>
<evidence type="ECO:0000259" key="4">
    <source>
        <dbReference type="SMART" id="SM00479"/>
    </source>
</evidence>
<dbReference type="AlphaFoldDB" id="A0A1T2XMN9"/>
<dbReference type="NCBIfam" id="TIGR00573">
    <property type="entry name" value="dnaq"/>
    <property type="match status" value="1"/>
</dbReference>
<dbReference type="PANTHER" id="PTHR30231">
    <property type="entry name" value="DNA POLYMERASE III SUBUNIT EPSILON"/>
    <property type="match status" value="1"/>
</dbReference>
<comment type="caution">
    <text evidence="5">The sequence shown here is derived from an EMBL/GenBank/DDBJ whole genome shotgun (WGS) entry which is preliminary data.</text>
</comment>
<dbReference type="EMBL" id="MSZX01000001">
    <property type="protein sequence ID" value="OPA81134.1"/>
    <property type="molecule type" value="Genomic_DNA"/>
</dbReference>
<dbReference type="Proteomes" id="UP000190188">
    <property type="component" value="Unassembled WGS sequence"/>
</dbReference>
<organism evidence="5 6">
    <name type="scientific">Paenibacillus selenitireducens</name>
    <dbReference type="NCBI Taxonomy" id="1324314"/>
    <lineage>
        <taxon>Bacteria</taxon>
        <taxon>Bacillati</taxon>
        <taxon>Bacillota</taxon>
        <taxon>Bacilli</taxon>
        <taxon>Bacillales</taxon>
        <taxon>Paenibacillaceae</taxon>
        <taxon>Paenibacillus</taxon>
    </lineage>
</organism>
<dbReference type="CDD" id="cd06127">
    <property type="entry name" value="DEDDh"/>
    <property type="match status" value="1"/>
</dbReference>
<dbReference type="OrthoDB" id="9804290at2"/>
<keyword evidence="1" id="KW-0540">Nuclease</keyword>
<sequence length="247" mass="28014">MKDRGSTEGSWWGALKRGQISSAFSSIIGVPNAKAEQIAFMRSTLKEQRKPNVLYTPFQELEVVVFDLETTGFLPNHGDEIISIGAVKVRGDQVLETETFYTLVQANQTVSPEIEQLTGITNDMLLDGVPLSTALQQFMKFVGSDVLVAHASGHDKAFLISAFWKIWRARWSHRLVDTMMVAKWLEAESRNYTLDELLRMNDVPITTRHHALEDAKMTAELWAIYIRRMRERQVTTLGDLYAYLSSS</sequence>
<evidence type="ECO:0000313" key="5">
    <source>
        <dbReference type="EMBL" id="OPA81134.1"/>
    </source>
</evidence>
<dbReference type="NCBIfam" id="NF005836">
    <property type="entry name" value="PRK07740.1"/>
    <property type="match status" value="1"/>
</dbReference>
<evidence type="ECO:0000256" key="1">
    <source>
        <dbReference type="ARBA" id="ARBA00022722"/>
    </source>
</evidence>
<dbReference type="SMART" id="SM00479">
    <property type="entry name" value="EXOIII"/>
    <property type="match status" value="1"/>
</dbReference>
<keyword evidence="3" id="KW-0269">Exonuclease</keyword>
<proteinExistence type="predicted"/>
<gene>
    <name evidence="5" type="ORF">BVG16_02020</name>
</gene>
<dbReference type="STRING" id="1324314.BVG16_02020"/>
<dbReference type="InterPro" id="IPR036397">
    <property type="entry name" value="RNaseH_sf"/>
</dbReference>
<accession>A0A1T2XMN9</accession>
<dbReference type="InterPro" id="IPR012337">
    <property type="entry name" value="RNaseH-like_sf"/>
</dbReference>
<dbReference type="GO" id="GO:0005829">
    <property type="term" value="C:cytosol"/>
    <property type="evidence" value="ECO:0007669"/>
    <property type="project" value="TreeGrafter"/>
</dbReference>
<evidence type="ECO:0000256" key="2">
    <source>
        <dbReference type="ARBA" id="ARBA00022801"/>
    </source>
</evidence>
<reference evidence="5 6" key="1">
    <citation type="submission" date="2017-01" db="EMBL/GenBank/DDBJ databases">
        <title>Genome analysis of Paenibacillus selenitrireducens ES3-24.</title>
        <authorList>
            <person name="Xu D."/>
            <person name="Yao R."/>
            <person name="Zheng S."/>
        </authorList>
    </citation>
    <scope>NUCLEOTIDE SEQUENCE [LARGE SCALE GENOMIC DNA]</scope>
    <source>
        <strain evidence="5 6">ES3-24</strain>
    </source>
</reference>
<dbReference type="Pfam" id="PF00929">
    <property type="entry name" value="RNase_T"/>
    <property type="match status" value="1"/>
</dbReference>
<dbReference type="GO" id="GO:0003887">
    <property type="term" value="F:DNA-directed DNA polymerase activity"/>
    <property type="evidence" value="ECO:0007669"/>
    <property type="project" value="InterPro"/>
</dbReference>
<dbReference type="PANTHER" id="PTHR30231:SF4">
    <property type="entry name" value="PROTEIN NEN2"/>
    <property type="match status" value="1"/>
</dbReference>
<protein>
    <submittedName>
        <fullName evidence="5">DNA polymerase III subunit epsilon</fullName>
    </submittedName>
</protein>
<dbReference type="RefSeq" id="WP_078496860.1">
    <property type="nucleotide sequence ID" value="NZ_MSZX01000001.1"/>
</dbReference>
<dbReference type="InterPro" id="IPR006054">
    <property type="entry name" value="DnaQ"/>
</dbReference>
<name>A0A1T2XMN9_9BACL</name>
<keyword evidence="6" id="KW-1185">Reference proteome</keyword>
<dbReference type="GO" id="GO:0006260">
    <property type="term" value="P:DNA replication"/>
    <property type="evidence" value="ECO:0007669"/>
    <property type="project" value="InterPro"/>
</dbReference>
<dbReference type="GO" id="GO:0008408">
    <property type="term" value="F:3'-5' exonuclease activity"/>
    <property type="evidence" value="ECO:0007669"/>
    <property type="project" value="TreeGrafter"/>
</dbReference>
<evidence type="ECO:0000256" key="3">
    <source>
        <dbReference type="ARBA" id="ARBA00022839"/>
    </source>
</evidence>
<dbReference type="Gene3D" id="3.30.420.10">
    <property type="entry name" value="Ribonuclease H-like superfamily/Ribonuclease H"/>
    <property type="match status" value="1"/>
</dbReference>
<dbReference type="InterPro" id="IPR013520">
    <property type="entry name" value="Ribonucl_H"/>
</dbReference>
<dbReference type="SUPFAM" id="SSF53098">
    <property type="entry name" value="Ribonuclease H-like"/>
    <property type="match status" value="1"/>
</dbReference>
<feature type="domain" description="Exonuclease" evidence="4">
    <location>
        <begin position="62"/>
        <end position="231"/>
    </location>
</feature>
<dbReference type="GO" id="GO:0003677">
    <property type="term" value="F:DNA binding"/>
    <property type="evidence" value="ECO:0007669"/>
    <property type="project" value="InterPro"/>
</dbReference>